<name>A0A7X3IK34_9BACL</name>
<accession>A0A7X3IK34</accession>
<dbReference type="RefSeq" id="WP_160498424.1">
    <property type="nucleotide sequence ID" value="NZ_WUBI01000002.1"/>
</dbReference>
<gene>
    <name evidence="1" type="ORF">GRF59_14390</name>
</gene>
<reference evidence="1 2" key="1">
    <citation type="submission" date="2019-12" db="EMBL/GenBank/DDBJ databases">
        <title>Paenibacillus sp. nov., an endophytic bacterium isolated from the stem of Dendrobium.</title>
        <authorList>
            <person name="Zhao R."/>
        </authorList>
    </citation>
    <scope>NUCLEOTIDE SEQUENCE [LARGE SCALE GENOMIC DNA]</scope>
    <source>
        <strain evidence="1 2">HJL G12</strain>
    </source>
</reference>
<evidence type="ECO:0000313" key="1">
    <source>
        <dbReference type="EMBL" id="MWV44806.1"/>
    </source>
</evidence>
<dbReference type="EMBL" id="WUBI01000002">
    <property type="protein sequence ID" value="MWV44806.1"/>
    <property type="molecule type" value="Genomic_DNA"/>
</dbReference>
<organism evidence="1 2">
    <name type="scientific">Paenibacillus dendrobii</name>
    <dbReference type="NCBI Taxonomy" id="2691084"/>
    <lineage>
        <taxon>Bacteria</taxon>
        <taxon>Bacillati</taxon>
        <taxon>Bacillota</taxon>
        <taxon>Bacilli</taxon>
        <taxon>Bacillales</taxon>
        <taxon>Paenibacillaceae</taxon>
        <taxon>Paenibacillus</taxon>
    </lineage>
</organism>
<protein>
    <submittedName>
        <fullName evidence="1">Uncharacterized protein</fullName>
    </submittedName>
</protein>
<dbReference type="AlphaFoldDB" id="A0A7X3IK34"/>
<comment type="caution">
    <text evidence="1">The sequence shown here is derived from an EMBL/GenBank/DDBJ whole genome shotgun (WGS) entry which is preliminary data.</text>
</comment>
<dbReference type="Proteomes" id="UP000460318">
    <property type="component" value="Unassembled WGS sequence"/>
</dbReference>
<sequence>MSWRDSGNFPCCHIGCNREADFVIGTNFEDYVHMCIEHKDEYVNENDEVIPVIRKVESTRRDTRYENN</sequence>
<evidence type="ECO:0000313" key="2">
    <source>
        <dbReference type="Proteomes" id="UP000460318"/>
    </source>
</evidence>
<keyword evidence="2" id="KW-1185">Reference proteome</keyword>
<proteinExistence type="predicted"/>